<dbReference type="Gene3D" id="3.40.20.10">
    <property type="entry name" value="Severin"/>
    <property type="match status" value="1"/>
</dbReference>
<name>A0A164PL39_9CRUS</name>
<keyword evidence="3" id="KW-0812">Transmembrane</keyword>
<dbReference type="GO" id="GO:0015629">
    <property type="term" value="C:actin cytoskeleton"/>
    <property type="evidence" value="ECO:0007669"/>
    <property type="project" value="InterPro"/>
</dbReference>
<dbReference type="InterPro" id="IPR029006">
    <property type="entry name" value="ADF-H/Gelsolin-like_dom_sf"/>
</dbReference>
<evidence type="ECO:0000256" key="3">
    <source>
        <dbReference type="SAM" id="Phobius"/>
    </source>
</evidence>
<keyword evidence="6" id="KW-1185">Reference proteome</keyword>
<evidence type="ECO:0000313" key="6">
    <source>
        <dbReference type="Proteomes" id="UP000076858"/>
    </source>
</evidence>
<dbReference type="GO" id="GO:0003779">
    <property type="term" value="F:actin binding"/>
    <property type="evidence" value="ECO:0007669"/>
    <property type="project" value="UniProtKB-KW"/>
</dbReference>
<organism evidence="5 6">
    <name type="scientific">Daphnia magna</name>
    <dbReference type="NCBI Taxonomy" id="35525"/>
    <lineage>
        <taxon>Eukaryota</taxon>
        <taxon>Metazoa</taxon>
        <taxon>Ecdysozoa</taxon>
        <taxon>Arthropoda</taxon>
        <taxon>Crustacea</taxon>
        <taxon>Branchiopoda</taxon>
        <taxon>Diplostraca</taxon>
        <taxon>Cladocera</taxon>
        <taxon>Anomopoda</taxon>
        <taxon>Daphniidae</taxon>
        <taxon>Daphnia</taxon>
    </lineage>
</organism>
<keyword evidence="3" id="KW-0472">Membrane</keyword>
<dbReference type="Proteomes" id="UP000076858">
    <property type="component" value="Unassembled WGS sequence"/>
</dbReference>
<comment type="caution">
    <text evidence="5">The sequence shown here is derived from an EMBL/GenBank/DDBJ whole genome shotgun (WGS) entry which is preliminary data.</text>
</comment>
<protein>
    <submittedName>
        <fullName evidence="5">Cofilin/actin-depolymerizing factor</fullName>
    </submittedName>
</protein>
<dbReference type="OrthoDB" id="10249245at2759"/>
<evidence type="ECO:0000313" key="5">
    <source>
        <dbReference type="EMBL" id="KZS06936.1"/>
    </source>
</evidence>
<evidence type="ECO:0000256" key="1">
    <source>
        <dbReference type="ARBA" id="ARBA00006844"/>
    </source>
</evidence>
<reference evidence="5 6" key="1">
    <citation type="submission" date="2016-03" db="EMBL/GenBank/DDBJ databases">
        <title>EvidentialGene: Evidence-directed Construction of Genes on Genomes.</title>
        <authorList>
            <person name="Gilbert D.G."/>
            <person name="Choi J.-H."/>
            <person name="Mockaitis K."/>
            <person name="Colbourne J."/>
            <person name="Pfrender M."/>
        </authorList>
    </citation>
    <scope>NUCLEOTIDE SEQUENCE [LARGE SCALE GENOMIC DNA]</scope>
    <source>
        <strain evidence="5 6">Xinb3</strain>
        <tissue evidence="5">Complete organism</tissue>
    </source>
</reference>
<evidence type="ECO:0000256" key="2">
    <source>
        <dbReference type="ARBA" id="ARBA00023203"/>
    </source>
</evidence>
<dbReference type="STRING" id="35525.A0A164PL39"/>
<dbReference type="EMBL" id="LRGB01002580">
    <property type="protein sequence ID" value="KZS06936.1"/>
    <property type="molecule type" value="Genomic_DNA"/>
</dbReference>
<dbReference type="Pfam" id="PF00241">
    <property type="entry name" value="Cofilin_ADF"/>
    <property type="match status" value="1"/>
</dbReference>
<sequence length="274" mass="30594">MRSPHLSSFSIVYFLKSPCTLGGRKVVCSGRWFFCAAFLIFFFAFFLFPLEGDYVITSSLPPSSSTWPVSIKTHNVRMHLCCRFELYQTKKQRCGLSTLPNMTRLTLVCLSICLLVSVYDVQSAAVLESGVRVTDAAKVVIDKIKAGKDFRYGVFLVKNETLIDVESTGSRTASYDEYLKHLKAVKPTGKECRYGVLDVEFQCKSSPDKKRDKLVLMSWCPDEVKVRSKFIHAASVEGMKKAVPGISAFVQASDDEQASMPSVQDKLTRTVTAC</sequence>
<proteinExistence type="inferred from homology"/>
<dbReference type="SUPFAM" id="SSF55753">
    <property type="entry name" value="Actin depolymerizing proteins"/>
    <property type="match status" value="1"/>
</dbReference>
<dbReference type="InterPro" id="IPR002108">
    <property type="entry name" value="ADF-H"/>
</dbReference>
<evidence type="ECO:0000259" key="4">
    <source>
        <dbReference type="PROSITE" id="PS51263"/>
    </source>
</evidence>
<feature type="transmembrane region" description="Helical" evidence="3">
    <location>
        <begin position="32"/>
        <end position="50"/>
    </location>
</feature>
<dbReference type="InterPro" id="IPR017904">
    <property type="entry name" value="ADF/Cofilin"/>
</dbReference>
<accession>A0A164PL39</accession>
<dbReference type="GO" id="GO:0030042">
    <property type="term" value="P:actin filament depolymerization"/>
    <property type="evidence" value="ECO:0007669"/>
    <property type="project" value="InterPro"/>
</dbReference>
<dbReference type="CDD" id="cd11286">
    <property type="entry name" value="ADF_cofilin_like"/>
    <property type="match status" value="1"/>
</dbReference>
<feature type="domain" description="ADF-H" evidence="4">
    <location>
        <begin position="130"/>
        <end position="268"/>
    </location>
</feature>
<keyword evidence="2" id="KW-0009">Actin-binding</keyword>
<dbReference type="AlphaFoldDB" id="A0A164PL39"/>
<dbReference type="PANTHER" id="PTHR11913">
    <property type="entry name" value="COFILIN-RELATED"/>
    <property type="match status" value="1"/>
</dbReference>
<dbReference type="SMART" id="SM00102">
    <property type="entry name" value="ADF"/>
    <property type="match status" value="1"/>
</dbReference>
<dbReference type="PROSITE" id="PS51263">
    <property type="entry name" value="ADF_H"/>
    <property type="match status" value="1"/>
</dbReference>
<comment type="similarity">
    <text evidence="1">Belongs to the actin-binding proteins ADF family.</text>
</comment>
<keyword evidence="3" id="KW-1133">Transmembrane helix</keyword>
<gene>
    <name evidence="5" type="ORF">APZ42_029450</name>
</gene>